<evidence type="ECO:0000256" key="1">
    <source>
        <dbReference type="SAM" id="MobiDB-lite"/>
    </source>
</evidence>
<feature type="region of interest" description="Disordered" evidence="1">
    <location>
        <begin position="285"/>
        <end position="307"/>
    </location>
</feature>
<organism evidence="2 3">
    <name type="scientific">Phytophthora fragariaefolia</name>
    <dbReference type="NCBI Taxonomy" id="1490495"/>
    <lineage>
        <taxon>Eukaryota</taxon>
        <taxon>Sar</taxon>
        <taxon>Stramenopiles</taxon>
        <taxon>Oomycota</taxon>
        <taxon>Peronosporomycetes</taxon>
        <taxon>Peronosporales</taxon>
        <taxon>Peronosporaceae</taxon>
        <taxon>Phytophthora</taxon>
    </lineage>
</organism>
<proteinExistence type="predicted"/>
<name>A0A9W7D6L7_9STRA</name>
<dbReference type="Proteomes" id="UP001165121">
    <property type="component" value="Unassembled WGS sequence"/>
</dbReference>
<comment type="caution">
    <text evidence="2">The sequence shown here is derived from an EMBL/GenBank/DDBJ whole genome shotgun (WGS) entry which is preliminary data.</text>
</comment>
<dbReference type="EMBL" id="BSXT01004586">
    <property type="protein sequence ID" value="GMF58280.1"/>
    <property type="molecule type" value="Genomic_DNA"/>
</dbReference>
<accession>A0A9W7D6L7</accession>
<feature type="compositionally biased region" description="Pro residues" evidence="1">
    <location>
        <begin position="292"/>
        <end position="301"/>
    </location>
</feature>
<protein>
    <submittedName>
        <fullName evidence="2">Unnamed protein product</fullName>
    </submittedName>
</protein>
<keyword evidence="3" id="KW-1185">Reference proteome</keyword>
<evidence type="ECO:0000313" key="3">
    <source>
        <dbReference type="Proteomes" id="UP001165121"/>
    </source>
</evidence>
<dbReference type="AlphaFoldDB" id="A0A9W7D6L7"/>
<evidence type="ECO:0000313" key="2">
    <source>
        <dbReference type="EMBL" id="GMF58280.1"/>
    </source>
</evidence>
<gene>
    <name evidence="2" type="ORF">Pfra01_002501700</name>
</gene>
<reference evidence="2" key="1">
    <citation type="submission" date="2023-04" db="EMBL/GenBank/DDBJ databases">
        <title>Phytophthora fragariaefolia NBRC 109709.</title>
        <authorList>
            <person name="Ichikawa N."/>
            <person name="Sato H."/>
            <person name="Tonouchi N."/>
        </authorList>
    </citation>
    <scope>NUCLEOTIDE SEQUENCE</scope>
    <source>
        <strain evidence="2">NBRC 109709</strain>
    </source>
</reference>
<sequence>MRPTLPTDFALRRDLLRAQSFGDMLDVLRANTAEPPSSTKELAELRVQNAKLTRDNQGLLRRLESALASSTRFEHDLATVVRERDEWKRQATKPFELVASFRNTVCVLELQLRESTRQANRRVDSCQQLVDHLRRMVDQDLKRMSDVLAERDVAYSALQGVASSYFEQVQEAAAVISSGEADRALRFANQTIDNQRRVILRQKNVLRHHGRISVADPALALAAAAGIDAPGLSPGDLALNARLQWSRVAEFGSGLFAAELGRADFQYVGCWVVYDSRRLPRAVGGASSSPWEPIPPRPLNPGDPAVGARSSVESRSLLGVFSVGCLCHKLGGFGVLHGCDSSAGIDGPASSRCFRWLGEFYPVVDSADFAAGDQGFRWVDIQVSAPVSSQGCCWVISSSAA</sequence>